<dbReference type="RefSeq" id="WP_149496003.1">
    <property type="nucleotide sequence ID" value="NZ_JASZZN010000007.1"/>
</dbReference>
<proteinExistence type="predicted"/>
<reference evidence="1 2" key="1">
    <citation type="submission" date="2023-06" db="EMBL/GenBank/DDBJ databases">
        <title>Roseiconus lacunae JC819 isolated from Gulf of Mannar region, Tamil Nadu.</title>
        <authorList>
            <person name="Pk S."/>
            <person name="Ch S."/>
            <person name="Ch V.R."/>
        </authorList>
    </citation>
    <scope>NUCLEOTIDE SEQUENCE [LARGE SCALE GENOMIC DNA]</scope>
    <source>
        <strain evidence="1 2">JC819</strain>
    </source>
</reference>
<dbReference type="Proteomes" id="UP001239462">
    <property type="component" value="Unassembled WGS sequence"/>
</dbReference>
<dbReference type="PANTHER" id="PTHR35564">
    <property type="match status" value="1"/>
</dbReference>
<evidence type="ECO:0000313" key="1">
    <source>
        <dbReference type="EMBL" id="MDM4016146.1"/>
    </source>
</evidence>
<accession>A0ABT7PI24</accession>
<dbReference type="Pfam" id="PF06996">
    <property type="entry name" value="T6SS_TssG"/>
    <property type="match status" value="1"/>
</dbReference>
<protein>
    <submittedName>
        <fullName evidence="1">Type VI secretion system baseplate subunit TssG</fullName>
    </submittedName>
</protein>
<organism evidence="1 2">
    <name type="scientific">Roseiconus lacunae</name>
    <dbReference type="NCBI Taxonomy" id="2605694"/>
    <lineage>
        <taxon>Bacteria</taxon>
        <taxon>Pseudomonadati</taxon>
        <taxon>Planctomycetota</taxon>
        <taxon>Planctomycetia</taxon>
        <taxon>Pirellulales</taxon>
        <taxon>Pirellulaceae</taxon>
        <taxon>Roseiconus</taxon>
    </lineage>
</organism>
<sequence length="378" mass="42003">MAGAVGKTRISVKQRLMREPYKFTFFQAVRLLLAAPSATRSDAHSQHQPAGPKRAGRIGTVSNINEEPVRFQVQPALRFAPSEVISVNPHQDAETDKVTEGLVEMLVSFWGLTGPAGALPTQYTQLVIDRVHAKDQAMRSFFDMFSHRQLSFFYRAWEKYSLAAGYETSAQRQRPEADLIRETLLSIVGRGTDQVRDRLQVTDDALIYYGGVFNDRPTAESLRAIVSDYLGLPAKVLSMFGQWLVLPPAECSRLGSTGAHCIVGLDTILGGRTWDPGSKFRIQIGPVRFKDFTRLLPTGQTLPQVCQFIRSYVGMEFDFDLQVILMADEIPACRFVASGSTQDGSSAPHLGWNTWLCSRPPTHDSADAVFHHDGTPTR</sequence>
<dbReference type="NCBIfam" id="TIGR03347">
    <property type="entry name" value="VI_chp_1"/>
    <property type="match status" value="1"/>
</dbReference>
<name>A0ABT7PI24_9BACT</name>
<gene>
    <name evidence="1" type="primary">tssG</name>
    <name evidence="1" type="ORF">QTN89_11955</name>
</gene>
<dbReference type="InterPro" id="IPR010732">
    <property type="entry name" value="T6SS_TssG-like"/>
</dbReference>
<comment type="caution">
    <text evidence="1">The sequence shown here is derived from an EMBL/GenBank/DDBJ whole genome shotgun (WGS) entry which is preliminary data.</text>
</comment>
<evidence type="ECO:0000313" key="2">
    <source>
        <dbReference type="Proteomes" id="UP001239462"/>
    </source>
</evidence>
<dbReference type="EMBL" id="JASZZN010000007">
    <property type="protein sequence ID" value="MDM4016146.1"/>
    <property type="molecule type" value="Genomic_DNA"/>
</dbReference>
<keyword evidence="2" id="KW-1185">Reference proteome</keyword>
<dbReference type="PANTHER" id="PTHR35564:SF4">
    <property type="entry name" value="CYTOPLASMIC PROTEIN"/>
    <property type="match status" value="1"/>
</dbReference>